<evidence type="ECO:0000256" key="1">
    <source>
        <dbReference type="SAM" id="MobiDB-lite"/>
    </source>
</evidence>
<sequence length="130" mass="14097">MTYENIAYCWDSTKDPSAQAATTRALALASGPWKDTQAEAKPPNAFQEQFDTAAHFNGVTDVTVSPAGDGMDAGTDAETTQRTVDITWTWVGDDGQKAPGGRAQDIVYLEKNAGQWEVIATENTHMRTNE</sequence>
<name>A0A7M3SW80_9MICC</name>
<dbReference type="AlphaFoldDB" id="A0A7M3SW80"/>
<proteinExistence type="predicted"/>
<evidence type="ECO:0008006" key="4">
    <source>
        <dbReference type="Google" id="ProtNLM"/>
    </source>
</evidence>
<reference evidence="2 3" key="1">
    <citation type="submission" date="2019-12" db="EMBL/GenBank/DDBJ databases">
        <authorList>
            <person name="Li J."/>
            <person name="Shi Y."/>
            <person name="Xu G."/>
            <person name="Xiao D."/>
            <person name="Ran X."/>
        </authorList>
    </citation>
    <scope>NUCLEOTIDE SEQUENCE [LARGE SCALE GENOMIC DNA]</scope>
    <source>
        <strain evidence="2 3">JCM 15915</strain>
    </source>
</reference>
<comment type="caution">
    <text evidence="2">The sequence shown here is derived from an EMBL/GenBank/DDBJ whole genome shotgun (WGS) entry which is preliminary data.</text>
</comment>
<dbReference type="RefSeq" id="WP_129316102.1">
    <property type="nucleotide sequence ID" value="NZ_NOIQ01000017.1"/>
</dbReference>
<dbReference type="EMBL" id="WOGT01000012">
    <property type="protein sequence ID" value="MUN56045.1"/>
    <property type="molecule type" value="Genomic_DNA"/>
</dbReference>
<protein>
    <recommendedName>
        <fullName evidence="4">Nuclear transport factor 2 family protein</fullName>
    </recommendedName>
</protein>
<dbReference type="Proteomes" id="UP000462152">
    <property type="component" value="Unassembled WGS sequence"/>
</dbReference>
<feature type="region of interest" description="Disordered" evidence="1">
    <location>
        <begin position="61"/>
        <end position="80"/>
    </location>
</feature>
<dbReference type="OrthoDB" id="4925074at2"/>
<evidence type="ECO:0000313" key="2">
    <source>
        <dbReference type="EMBL" id="MUN56045.1"/>
    </source>
</evidence>
<organism evidence="2 3">
    <name type="scientific">Rothia koreensis</name>
    <dbReference type="NCBI Taxonomy" id="592378"/>
    <lineage>
        <taxon>Bacteria</taxon>
        <taxon>Bacillati</taxon>
        <taxon>Actinomycetota</taxon>
        <taxon>Actinomycetes</taxon>
        <taxon>Micrococcales</taxon>
        <taxon>Micrococcaceae</taxon>
        <taxon>Rothia</taxon>
    </lineage>
</organism>
<gene>
    <name evidence="2" type="ORF">GMA10_12640</name>
</gene>
<evidence type="ECO:0000313" key="3">
    <source>
        <dbReference type="Proteomes" id="UP000462152"/>
    </source>
</evidence>
<keyword evidence="3" id="KW-1185">Reference proteome</keyword>
<accession>A0A7M3SW80</accession>